<sequence length="205" mass="22499">MLPEWSTRPPLSRTVPPATTRGDRRVLIRDRGGSGGGDRRLAWPGGIHGHPGRARDLRGGSCPGSQRARAQRATGDGRRAFETCPRGIIEDRRAVYRGRGDVLIDSDTYGACGRDTNTQGPTLGQPPYGPWNDDVRKVIRLAYHLATENIGSDVYPRPARSDASLITRLATCKANRKQVVAAYQTANNVKLHHLSSRYGPTRHQT</sequence>
<dbReference type="RefSeq" id="XP_033570861.1">
    <property type="nucleotide sequence ID" value="XM_033726878.1"/>
</dbReference>
<dbReference type="AlphaFoldDB" id="A0A6A6Y7W2"/>
<evidence type="ECO:0000256" key="1">
    <source>
        <dbReference type="SAM" id="MobiDB-lite"/>
    </source>
</evidence>
<dbReference type="EMBL" id="MU003716">
    <property type="protein sequence ID" value="KAF2803897.1"/>
    <property type="molecule type" value="Genomic_DNA"/>
</dbReference>
<gene>
    <name evidence="2 4" type="ORF">BDZ99DRAFT_546546</name>
</gene>
<protein>
    <submittedName>
        <fullName evidence="2 4">Uncharacterized protein</fullName>
    </submittedName>
</protein>
<evidence type="ECO:0000313" key="4">
    <source>
        <dbReference type="RefSeq" id="XP_033570861.1"/>
    </source>
</evidence>
<dbReference type="GeneID" id="54467771"/>
<feature type="compositionally biased region" description="Basic and acidic residues" evidence="1">
    <location>
        <begin position="21"/>
        <end position="41"/>
    </location>
</feature>
<evidence type="ECO:0000313" key="2">
    <source>
        <dbReference type="EMBL" id="KAF2803897.1"/>
    </source>
</evidence>
<organism evidence="2">
    <name type="scientific">Mytilinidion resinicola</name>
    <dbReference type="NCBI Taxonomy" id="574789"/>
    <lineage>
        <taxon>Eukaryota</taxon>
        <taxon>Fungi</taxon>
        <taxon>Dikarya</taxon>
        <taxon>Ascomycota</taxon>
        <taxon>Pezizomycotina</taxon>
        <taxon>Dothideomycetes</taxon>
        <taxon>Pleosporomycetidae</taxon>
        <taxon>Mytilinidiales</taxon>
        <taxon>Mytilinidiaceae</taxon>
        <taxon>Mytilinidion</taxon>
    </lineage>
</organism>
<keyword evidence="3" id="KW-1185">Reference proteome</keyword>
<reference evidence="4" key="3">
    <citation type="submission" date="2025-04" db="UniProtKB">
        <authorList>
            <consortium name="RefSeq"/>
        </authorList>
    </citation>
    <scope>IDENTIFICATION</scope>
    <source>
        <strain evidence="4">CBS 304.34</strain>
    </source>
</reference>
<proteinExistence type="predicted"/>
<reference evidence="2 4" key="1">
    <citation type="journal article" date="2020" name="Stud. Mycol.">
        <title>101 Dothideomycetes genomes: a test case for predicting lifestyles and emergence of pathogens.</title>
        <authorList>
            <person name="Haridas S."/>
            <person name="Albert R."/>
            <person name="Binder M."/>
            <person name="Bloem J."/>
            <person name="Labutti K."/>
            <person name="Salamov A."/>
            <person name="Andreopoulos B."/>
            <person name="Baker S."/>
            <person name="Barry K."/>
            <person name="Bills G."/>
            <person name="Bluhm B."/>
            <person name="Cannon C."/>
            <person name="Castanera R."/>
            <person name="Culley D."/>
            <person name="Daum C."/>
            <person name="Ezra D."/>
            <person name="Gonzalez J."/>
            <person name="Henrissat B."/>
            <person name="Kuo A."/>
            <person name="Liang C."/>
            <person name="Lipzen A."/>
            <person name="Lutzoni F."/>
            <person name="Magnuson J."/>
            <person name="Mondo S."/>
            <person name="Nolan M."/>
            <person name="Ohm R."/>
            <person name="Pangilinan J."/>
            <person name="Park H.-J."/>
            <person name="Ramirez L."/>
            <person name="Alfaro M."/>
            <person name="Sun H."/>
            <person name="Tritt A."/>
            <person name="Yoshinaga Y."/>
            <person name="Zwiers L.-H."/>
            <person name="Turgeon B."/>
            <person name="Goodwin S."/>
            <person name="Spatafora J."/>
            <person name="Crous P."/>
            <person name="Grigoriev I."/>
        </authorList>
    </citation>
    <scope>NUCLEOTIDE SEQUENCE</scope>
    <source>
        <strain evidence="2 4">CBS 304.34</strain>
    </source>
</reference>
<accession>A0A6A6Y7W2</accession>
<reference evidence="4" key="2">
    <citation type="submission" date="2020-04" db="EMBL/GenBank/DDBJ databases">
        <authorList>
            <consortium name="NCBI Genome Project"/>
        </authorList>
    </citation>
    <scope>NUCLEOTIDE SEQUENCE</scope>
    <source>
        <strain evidence="4">CBS 304.34</strain>
    </source>
</reference>
<feature type="region of interest" description="Disordered" evidence="1">
    <location>
        <begin position="1"/>
        <end position="78"/>
    </location>
</feature>
<dbReference type="Proteomes" id="UP000504636">
    <property type="component" value="Unplaced"/>
</dbReference>
<name>A0A6A6Y7W2_9PEZI</name>
<evidence type="ECO:0000313" key="3">
    <source>
        <dbReference type="Proteomes" id="UP000504636"/>
    </source>
</evidence>